<evidence type="ECO:0000256" key="5">
    <source>
        <dbReference type="ARBA" id="ARBA00022833"/>
    </source>
</evidence>
<dbReference type="InterPro" id="IPR051868">
    <property type="entry name" value="ZN346_ZMAT4"/>
</dbReference>
<evidence type="ECO:0000256" key="6">
    <source>
        <dbReference type="ARBA" id="ARBA00023242"/>
    </source>
</evidence>
<dbReference type="InterPro" id="IPR036236">
    <property type="entry name" value="Znf_C2H2_sf"/>
</dbReference>
<dbReference type="PANTHER" id="PTHR46144:SF6">
    <property type="entry name" value="C2H2-TYPE DOMAIN-CONTAINING PROTEIN"/>
    <property type="match status" value="1"/>
</dbReference>
<dbReference type="Pfam" id="PF12874">
    <property type="entry name" value="zf-met"/>
    <property type="match status" value="2"/>
</dbReference>
<evidence type="ECO:0000313" key="9">
    <source>
        <dbReference type="EMBL" id="KAL3813447.1"/>
    </source>
</evidence>
<sequence length="346" mass="37881">MDYTRLAEMQQNPNPYLNPNPNFSSTLYSAGYPHQPTYQTTNDSHDTFIQPQPPGVDPPYVPPAVTVTDTYAQQPIAYHHQQQQPPYVPPPPSDTVTYEQQSIAYQQQPPYMPPPATETVTYEQQPISFEHQQNADYAASASAASYYLDPNVWAAAISQFGATSYAAGVTTPSPAIQSHRSNNWKKVPKKTKIVQSAWCEICKIDCNSKDVLDQHKLGKKHKKNLEKLKGPTTTIPPPAIASASVPLPVSHVNPINKPVIGPEENPRKGTTSSAVKARKKAARTENLETKRRKVLEGGAAAEAVRSCNICNVVCNSDTVFNYHLAGKSHASMVKKYLSMAGVASAL</sequence>
<feature type="domain" description="U1-type" evidence="8">
    <location>
        <begin position="302"/>
        <end position="336"/>
    </location>
</feature>
<dbReference type="GO" id="GO:0008270">
    <property type="term" value="F:zinc ion binding"/>
    <property type="evidence" value="ECO:0007669"/>
    <property type="project" value="UniProtKB-KW"/>
</dbReference>
<dbReference type="GO" id="GO:0005634">
    <property type="term" value="C:nucleus"/>
    <property type="evidence" value="ECO:0007669"/>
    <property type="project" value="UniProtKB-SubCell"/>
</dbReference>
<comment type="caution">
    <text evidence="9">The sequence shown here is derived from an EMBL/GenBank/DDBJ whole genome shotgun (WGS) entry which is preliminary data.</text>
</comment>
<keyword evidence="5" id="KW-0862">Zinc</keyword>
<evidence type="ECO:0000256" key="2">
    <source>
        <dbReference type="ARBA" id="ARBA00022723"/>
    </source>
</evidence>
<keyword evidence="3" id="KW-0677">Repeat</keyword>
<comment type="subcellular location">
    <subcellularLocation>
        <location evidence="1">Nucleus</location>
    </subcellularLocation>
</comment>
<feature type="region of interest" description="Disordered" evidence="7">
    <location>
        <begin position="257"/>
        <end position="284"/>
    </location>
</feature>
<evidence type="ECO:0000256" key="3">
    <source>
        <dbReference type="ARBA" id="ARBA00022737"/>
    </source>
</evidence>
<dbReference type="PANTHER" id="PTHR46144">
    <property type="entry name" value="ZINC FINGER PROTEIN 385B-LIKE"/>
    <property type="match status" value="1"/>
</dbReference>
<gene>
    <name evidence="9" type="ORF">ACJIZ3_014715</name>
</gene>
<dbReference type="SUPFAM" id="SSF57667">
    <property type="entry name" value="beta-beta-alpha zinc fingers"/>
    <property type="match status" value="2"/>
</dbReference>
<dbReference type="Gene3D" id="3.30.160.60">
    <property type="entry name" value="Classic Zinc Finger"/>
    <property type="match status" value="2"/>
</dbReference>
<accession>A0ABD3RKD6</accession>
<evidence type="ECO:0000259" key="8">
    <source>
        <dbReference type="SMART" id="SM00451"/>
    </source>
</evidence>
<keyword evidence="2" id="KW-0479">Metal-binding</keyword>
<feature type="domain" description="U1-type" evidence="8">
    <location>
        <begin position="194"/>
        <end position="228"/>
    </location>
</feature>
<dbReference type="SMART" id="SM00451">
    <property type="entry name" value="ZnF_U1"/>
    <property type="match status" value="2"/>
</dbReference>
<name>A0ABD3RKD6_9LAMI</name>
<proteinExistence type="predicted"/>
<keyword evidence="6" id="KW-0539">Nucleus</keyword>
<keyword evidence="4" id="KW-0863">Zinc-finger</keyword>
<organism evidence="9 10">
    <name type="scientific">Penstemon smallii</name>
    <dbReference type="NCBI Taxonomy" id="265156"/>
    <lineage>
        <taxon>Eukaryota</taxon>
        <taxon>Viridiplantae</taxon>
        <taxon>Streptophyta</taxon>
        <taxon>Embryophyta</taxon>
        <taxon>Tracheophyta</taxon>
        <taxon>Spermatophyta</taxon>
        <taxon>Magnoliopsida</taxon>
        <taxon>eudicotyledons</taxon>
        <taxon>Gunneridae</taxon>
        <taxon>Pentapetalae</taxon>
        <taxon>asterids</taxon>
        <taxon>lamiids</taxon>
        <taxon>Lamiales</taxon>
        <taxon>Plantaginaceae</taxon>
        <taxon>Cheloneae</taxon>
        <taxon>Penstemon</taxon>
    </lineage>
</organism>
<keyword evidence="10" id="KW-1185">Reference proteome</keyword>
<protein>
    <recommendedName>
        <fullName evidence="8">U1-type domain-containing protein</fullName>
    </recommendedName>
</protein>
<evidence type="ECO:0000256" key="4">
    <source>
        <dbReference type="ARBA" id="ARBA00022771"/>
    </source>
</evidence>
<evidence type="ECO:0000256" key="1">
    <source>
        <dbReference type="ARBA" id="ARBA00004123"/>
    </source>
</evidence>
<reference evidence="9 10" key="1">
    <citation type="submission" date="2024-12" db="EMBL/GenBank/DDBJ databases">
        <title>The unique morphological basis and parallel evolutionary history of personate flowers in Penstemon.</title>
        <authorList>
            <person name="Depatie T.H."/>
            <person name="Wessinger C.A."/>
        </authorList>
    </citation>
    <scope>NUCLEOTIDE SEQUENCE [LARGE SCALE GENOMIC DNA]</scope>
    <source>
        <strain evidence="9">WTNN_2</strain>
        <tissue evidence="9">Leaf</tissue>
    </source>
</reference>
<dbReference type="EMBL" id="JBJXBP010000008">
    <property type="protein sequence ID" value="KAL3813447.1"/>
    <property type="molecule type" value="Genomic_DNA"/>
</dbReference>
<dbReference type="InterPro" id="IPR003604">
    <property type="entry name" value="Matrin/U1-like-C_Znf_C2H2"/>
</dbReference>
<dbReference type="InterPro" id="IPR013087">
    <property type="entry name" value="Znf_C2H2_type"/>
</dbReference>
<dbReference type="AlphaFoldDB" id="A0ABD3RKD6"/>
<dbReference type="Proteomes" id="UP001634393">
    <property type="component" value="Unassembled WGS sequence"/>
</dbReference>
<evidence type="ECO:0000313" key="10">
    <source>
        <dbReference type="Proteomes" id="UP001634393"/>
    </source>
</evidence>
<evidence type="ECO:0000256" key="7">
    <source>
        <dbReference type="SAM" id="MobiDB-lite"/>
    </source>
</evidence>